<evidence type="ECO:0000256" key="3">
    <source>
        <dbReference type="ARBA" id="ARBA00022723"/>
    </source>
</evidence>
<sequence>MGSIEGGVQVAAWLDKPGHGAVLRIREDIDIPIPKEGEVLVKLECSGICHSDVHSIYNETPMDTDIAGHEGVGYVVKCGPSVADEVLNARVGVKWQYRTCGKCEICAVDSTACPYQDNAGRNVRGTFAQYICAPVRDLTMLPEGLESKILAPLLCAGLTMYSAIAKAQLKPGHWLVLPGAGGGLGHIGVQIAASRGYKVIAIDSGKEKRKLCLDLGAALFIDFREEDIEAEVSRATGGYGAHAVIVGVGSESAYRQGFAVLRNLGTLVCVGIPGTSCQLPVTPFQMIVKGLKVVGSSCGTPAEMHELLDMAMAGKVIPQVTVYELEDINTIVEKLARFQIGGRVVLRIPQ</sequence>
<protein>
    <recommendedName>
        <fullName evidence="8">Enoyl reductase (ER) domain-containing protein</fullName>
    </recommendedName>
</protein>
<reference evidence="9 10" key="1">
    <citation type="submission" date="2023-08" db="EMBL/GenBank/DDBJ databases">
        <title>Black Yeasts Isolated from many extreme environments.</title>
        <authorList>
            <person name="Coleine C."/>
            <person name="Stajich J.E."/>
            <person name="Selbmann L."/>
        </authorList>
    </citation>
    <scope>NUCLEOTIDE SEQUENCE [LARGE SCALE GENOMIC DNA]</scope>
    <source>
        <strain evidence="9 10">CCFEE 5910</strain>
    </source>
</reference>
<name>A0AAN7SUX8_9EURO</name>
<dbReference type="GO" id="GO:0004022">
    <property type="term" value="F:alcohol dehydrogenase (NAD+) activity"/>
    <property type="evidence" value="ECO:0007669"/>
    <property type="project" value="TreeGrafter"/>
</dbReference>
<evidence type="ECO:0000256" key="5">
    <source>
        <dbReference type="ARBA" id="ARBA00023002"/>
    </source>
</evidence>
<dbReference type="EMBL" id="JAVRRJ010000008">
    <property type="protein sequence ID" value="KAK5082221.1"/>
    <property type="molecule type" value="Genomic_DNA"/>
</dbReference>
<dbReference type="SMART" id="SM00829">
    <property type="entry name" value="PKS_ER"/>
    <property type="match status" value="1"/>
</dbReference>
<dbReference type="FunFam" id="3.40.50.720:FF:000039">
    <property type="entry name" value="Alcohol dehydrogenase AdhP"/>
    <property type="match status" value="1"/>
</dbReference>
<comment type="cofactor">
    <cofactor evidence="1 7">
        <name>Zn(2+)</name>
        <dbReference type="ChEBI" id="CHEBI:29105"/>
    </cofactor>
</comment>
<dbReference type="CDD" id="cd08297">
    <property type="entry name" value="CAD3"/>
    <property type="match status" value="1"/>
</dbReference>
<evidence type="ECO:0000256" key="1">
    <source>
        <dbReference type="ARBA" id="ARBA00001947"/>
    </source>
</evidence>
<evidence type="ECO:0000256" key="2">
    <source>
        <dbReference type="ARBA" id="ARBA00008072"/>
    </source>
</evidence>
<organism evidence="9 10">
    <name type="scientific">Lithohypha guttulata</name>
    <dbReference type="NCBI Taxonomy" id="1690604"/>
    <lineage>
        <taxon>Eukaryota</taxon>
        <taxon>Fungi</taxon>
        <taxon>Dikarya</taxon>
        <taxon>Ascomycota</taxon>
        <taxon>Pezizomycotina</taxon>
        <taxon>Eurotiomycetes</taxon>
        <taxon>Chaetothyriomycetidae</taxon>
        <taxon>Chaetothyriales</taxon>
        <taxon>Trichomeriaceae</taxon>
        <taxon>Lithohypha</taxon>
    </lineage>
</organism>
<dbReference type="AlphaFoldDB" id="A0AAN7SUX8"/>
<dbReference type="Pfam" id="PF00107">
    <property type="entry name" value="ADH_zinc_N"/>
    <property type="match status" value="1"/>
</dbReference>
<dbReference type="InterPro" id="IPR036291">
    <property type="entry name" value="NAD(P)-bd_dom_sf"/>
</dbReference>
<evidence type="ECO:0000256" key="6">
    <source>
        <dbReference type="ARBA" id="ARBA00023027"/>
    </source>
</evidence>
<dbReference type="SUPFAM" id="SSF50129">
    <property type="entry name" value="GroES-like"/>
    <property type="match status" value="1"/>
</dbReference>
<comment type="caution">
    <text evidence="9">The sequence shown here is derived from an EMBL/GenBank/DDBJ whole genome shotgun (WGS) entry which is preliminary data.</text>
</comment>
<proteinExistence type="inferred from homology"/>
<dbReference type="Gene3D" id="3.90.180.10">
    <property type="entry name" value="Medium-chain alcohol dehydrogenases, catalytic domain"/>
    <property type="match status" value="1"/>
</dbReference>
<dbReference type="Gene3D" id="3.40.50.720">
    <property type="entry name" value="NAD(P)-binding Rossmann-like Domain"/>
    <property type="match status" value="1"/>
</dbReference>
<dbReference type="InterPro" id="IPR020843">
    <property type="entry name" value="ER"/>
</dbReference>
<evidence type="ECO:0000313" key="10">
    <source>
        <dbReference type="Proteomes" id="UP001309876"/>
    </source>
</evidence>
<dbReference type="PANTHER" id="PTHR42940">
    <property type="entry name" value="ALCOHOL DEHYDROGENASE 1-RELATED"/>
    <property type="match status" value="1"/>
</dbReference>
<gene>
    <name evidence="9" type="ORF">LTR05_007365</name>
</gene>
<dbReference type="Proteomes" id="UP001309876">
    <property type="component" value="Unassembled WGS sequence"/>
</dbReference>
<dbReference type="GO" id="GO:0005737">
    <property type="term" value="C:cytoplasm"/>
    <property type="evidence" value="ECO:0007669"/>
    <property type="project" value="TreeGrafter"/>
</dbReference>
<keyword evidence="5" id="KW-0560">Oxidoreductase</keyword>
<evidence type="ECO:0000259" key="8">
    <source>
        <dbReference type="SMART" id="SM00829"/>
    </source>
</evidence>
<dbReference type="PROSITE" id="PS00059">
    <property type="entry name" value="ADH_ZINC"/>
    <property type="match status" value="1"/>
</dbReference>
<comment type="similarity">
    <text evidence="2 7">Belongs to the zinc-containing alcohol dehydrogenase family.</text>
</comment>
<keyword evidence="6" id="KW-0520">NAD</keyword>
<dbReference type="PANTHER" id="PTHR42940:SF2">
    <property type="entry name" value="DEHYDROGENASE FAMILY OXIDOREDUCTASE, PUTATIVE (JCVI)-RELATED"/>
    <property type="match status" value="1"/>
</dbReference>
<keyword evidence="3 7" id="KW-0479">Metal-binding</keyword>
<evidence type="ECO:0000256" key="7">
    <source>
        <dbReference type="RuleBase" id="RU361277"/>
    </source>
</evidence>
<accession>A0AAN7SUX8</accession>
<evidence type="ECO:0000256" key="4">
    <source>
        <dbReference type="ARBA" id="ARBA00022833"/>
    </source>
</evidence>
<dbReference type="InterPro" id="IPR011032">
    <property type="entry name" value="GroES-like_sf"/>
</dbReference>
<dbReference type="GO" id="GO:0008270">
    <property type="term" value="F:zinc ion binding"/>
    <property type="evidence" value="ECO:0007669"/>
    <property type="project" value="InterPro"/>
</dbReference>
<dbReference type="SUPFAM" id="SSF51735">
    <property type="entry name" value="NAD(P)-binding Rossmann-fold domains"/>
    <property type="match status" value="1"/>
</dbReference>
<dbReference type="InterPro" id="IPR002328">
    <property type="entry name" value="ADH_Zn_CS"/>
</dbReference>
<dbReference type="Pfam" id="PF08240">
    <property type="entry name" value="ADH_N"/>
    <property type="match status" value="1"/>
</dbReference>
<feature type="domain" description="Enoyl reductase (ER)" evidence="8">
    <location>
        <begin position="20"/>
        <end position="346"/>
    </location>
</feature>
<dbReference type="InterPro" id="IPR013149">
    <property type="entry name" value="ADH-like_C"/>
</dbReference>
<evidence type="ECO:0000313" key="9">
    <source>
        <dbReference type="EMBL" id="KAK5082221.1"/>
    </source>
</evidence>
<dbReference type="InterPro" id="IPR013154">
    <property type="entry name" value="ADH-like_N"/>
</dbReference>
<keyword evidence="4 7" id="KW-0862">Zinc</keyword>
<keyword evidence="10" id="KW-1185">Reference proteome</keyword>